<accession>E4ZJ08</accession>
<organism evidence="2">
    <name type="scientific">Leptosphaeria maculans (strain JN3 / isolate v23.1.3 / race Av1-4-5-6-7-8)</name>
    <name type="common">Blackleg fungus</name>
    <name type="synonym">Phoma lingam</name>
    <dbReference type="NCBI Taxonomy" id="985895"/>
    <lineage>
        <taxon>Eukaryota</taxon>
        <taxon>Fungi</taxon>
        <taxon>Dikarya</taxon>
        <taxon>Ascomycota</taxon>
        <taxon>Pezizomycotina</taxon>
        <taxon>Dothideomycetes</taxon>
        <taxon>Pleosporomycetidae</taxon>
        <taxon>Pleosporales</taxon>
        <taxon>Pleosporineae</taxon>
        <taxon>Leptosphaeriaceae</taxon>
        <taxon>Plenodomus</taxon>
        <taxon>Plenodomus lingam/Leptosphaeria maculans species complex</taxon>
    </lineage>
</organism>
<protein>
    <submittedName>
        <fullName evidence="1">Predicted protein</fullName>
    </submittedName>
</protein>
<reference evidence="2" key="1">
    <citation type="journal article" date="2011" name="Nat. Commun.">
        <title>Effector diversification within compartments of the Leptosphaeria maculans genome affected by Repeat-Induced Point mutations.</title>
        <authorList>
            <person name="Rouxel T."/>
            <person name="Grandaubert J."/>
            <person name="Hane J.K."/>
            <person name="Hoede C."/>
            <person name="van de Wouw A.P."/>
            <person name="Couloux A."/>
            <person name="Dominguez V."/>
            <person name="Anthouard V."/>
            <person name="Bally P."/>
            <person name="Bourras S."/>
            <person name="Cozijnsen A.J."/>
            <person name="Ciuffetti L.M."/>
            <person name="Degrave A."/>
            <person name="Dilmaghani A."/>
            <person name="Duret L."/>
            <person name="Fudal I."/>
            <person name="Goodwin S.B."/>
            <person name="Gout L."/>
            <person name="Glaser N."/>
            <person name="Linglin J."/>
            <person name="Kema G.H.J."/>
            <person name="Lapalu N."/>
            <person name="Lawrence C.B."/>
            <person name="May K."/>
            <person name="Meyer M."/>
            <person name="Ollivier B."/>
            <person name="Poulain J."/>
            <person name="Schoch C.L."/>
            <person name="Simon A."/>
            <person name="Spatafora J.W."/>
            <person name="Stachowiak A."/>
            <person name="Turgeon B.G."/>
            <person name="Tyler B.M."/>
            <person name="Vincent D."/>
            <person name="Weissenbach J."/>
            <person name="Amselem J."/>
            <person name="Quesneville H."/>
            <person name="Oliver R.P."/>
            <person name="Wincker P."/>
            <person name="Balesdent M.-H."/>
            <person name="Howlett B.J."/>
        </authorList>
    </citation>
    <scope>NUCLEOTIDE SEQUENCE [LARGE SCALE GENOMIC DNA]</scope>
    <source>
        <strain evidence="2">JN3 / isolate v23.1.3 / race Av1-4-5-6-7-8</strain>
    </source>
</reference>
<dbReference type="VEuPathDB" id="FungiDB:LEMA_uP069470.1"/>
<proteinExistence type="predicted"/>
<evidence type="ECO:0000313" key="2">
    <source>
        <dbReference type="Proteomes" id="UP000002668"/>
    </source>
</evidence>
<sequence>MRFKHARFLRFGDWQRKKEGGKSVVDCTMCTYTGLVPTGRTAISENGLLLEVLEKTL</sequence>
<dbReference type="HOGENOM" id="CLU_2996885_0_0_1"/>
<name>E4ZJ08_LEPMJ</name>
<keyword evidence="2" id="KW-1185">Reference proteome</keyword>
<dbReference type="InParanoid" id="E4ZJ08"/>
<dbReference type="Proteomes" id="UP000002668">
    <property type="component" value="Genome"/>
</dbReference>
<dbReference type="EMBL" id="FP929072">
    <property type="protein sequence ID" value="CBX91439.1"/>
    <property type="molecule type" value="Genomic_DNA"/>
</dbReference>
<gene>
    <name evidence="1" type="ORF">LEMA_uP069470.1</name>
</gene>
<evidence type="ECO:0000313" key="1">
    <source>
        <dbReference type="EMBL" id="CBX91439.1"/>
    </source>
</evidence>
<dbReference type="AlphaFoldDB" id="E4ZJ08"/>